<dbReference type="RefSeq" id="WP_309849063.1">
    <property type="nucleotide sequence ID" value="NZ_BAAAIU010000004.1"/>
</dbReference>
<gene>
    <name evidence="1" type="ORF">J2S35_000297</name>
</gene>
<proteinExistence type="predicted"/>
<dbReference type="AlphaFoldDB" id="A0AAE3YFM9"/>
<dbReference type="Proteomes" id="UP001247307">
    <property type="component" value="Unassembled WGS sequence"/>
</dbReference>
<comment type="caution">
    <text evidence="1">The sequence shown here is derived from an EMBL/GenBank/DDBJ whole genome shotgun (WGS) entry which is preliminary data.</text>
</comment>
<reference evidence="1" key="1">
    <citation type="submission" date="2023-07" db="EMBL/GenBank/DDBJ databases">
        <title>Sequencing the genomes of 1000 actinobacteria strains.</title>
        <authorList>
            <person name="Klenk H.-P."/>
        </authorList>
    </citation>
    <scope>NUCLEOTIDE SEQUENCE</scope>
    <source>
        <strain evidence="1">DSM 13988</strain>
    </source>
</reference>
<protein>
    <submittedName>
        <fullName evidence="1">Uncharacterized protein</fullName>
    </submittedName>
</protein>
<sequence>MSEAVSSTHVDSLISDIREIRAILGNVWAQLPLVRAGSAKLRRDGLCQTAEVAMGTRTPFAACEFAVGAQMIGEELYLVRDHAEAPLPLGRLVQLRSAPSSAQFTTYFYNRTDGEKACMVSYQYGPESEVHDNAASLRADFGGLVIE</sequence>
<organism evidence="1 2">
    <name type="scientific">Falsarthrobacter nasiphocae</name>
    <dbReference type="NCBI Taxonomy" id="189863"/>
    <lineage>
        <taxon>Bacteria</taxon>
        <taxon>Bacillati</taxon>
        <taxon>Actinomycetota</taxon>
        <taxon>Actinomycetes</taxon>
        <taxon>Micrococcales</taxon>
        <taxon>Micrococcaceae</taxon>
        <taxon>Falsarthrobacter</taxon>
    </lineage>
</organism>
<name>A0AAE3YFM9_9MICC</name>
<evidence type="ECO:0000313" key="2">
    <source>
        <dbReference type="Proteomes" id="UP001247307"/>
    </source>
</evidence>
<accession>A0AAE3YFM9</accession>
<evidence type="ECO:0000313" key="1">
    <source>
        <dbReference type="EMBL" id="MDR6891357.1"/>
    </source>
</evidence>
<dbReference type="EMBL" id="JAVDUI010000001">
    <property type="protein sequence ID" value="MDR6891357.1"/>
    <property type="molecule type" value="Genomic_DNA"/>
</dbReference>
<keyword evidence="2" id="KW-1185">Reference proteome</keyword>